<dbReference type="GO" id="GO:0008017">
    <property type="term" value="F:microtubule binding"/>
    <property type="evidence" value="ECO:0007669"/>
    <property type="project" value="InterPro"/>
</dbReference>
<dbReference type="GO" id="GO:0005881">
    <property type="term" value="C:cytoplasmic microtubule"/>
    <property type="evidence" value="ECO:0007669"/>
    <property type="project" value="TreeGrafter"/>
</dbReference>
<dbReference type="FunCoup" id="H3BCS8">
    <property type="interactions" value="3"/>
</dbReference>
<feature type="compositionally biased region" description="Low complexity" evidence="1">
    <location>
        <begin position="693"/>
        <end position="710"/>
    </location>
</feature>
<dbReference type="GO" id="GO:0051256">
    <property type="term" value="P:mitotic spindle midzone assembly"/>
    <property type="evidence" value="ECO:0007669"/>
    <property type="project" value="TreeGrafter"/>
</dbReference>
<dbReference type="GeneTree" id="ENSGT00390000008459"/>
<evidence type="ECO:0000259" key="2">
    <source>
        <dbReference type="Pfam" id="PF14925"/>
    </source>
</evidence>
<feature type="compositionally biased region" description="Basic and acidic residues" evidence="1">
    <location>
        <begin position="436"/>
        <end position="446"/>
    </location>
</feature>
<feature type="compositionally biased region" description="Polar residues" evidence="1">
    <location>
        <begin position="784"/>
        <end position="802"/>
    </location>
</feature>
<name>H3BCS8_LATCH</name>
<dbReference type="eggNOG" id="ENOG502QVBX">
    <property type="taxonomic scope" value="Eukaryota"/>
</dbReference>
<feature type="domain" description="Microtubule-associated protein 10 C-terminal" evidence="2">
    <location>
        <begin position="270"/>
        <end position="861"/>
    </location>
</feature>
<dbReference type="AlphaFoldDB" id="H3BCS8"/>
<dbReference type="GO" id="GO:0031122">
    <property type="term" value="P:cytoplasmic microtubule organization"/>
    <property type="evidence" value="ECO:0007669"/>
    <property type="project" value="TreeGrafter"/>
</dbReference>
<accession>H3BCS8</accession>
<dbReference type="GO" id="GO:0097431">
    <property type="term" value="C:mitotic spindle pole"/>
    <property type="evidence" value="ECO:0007669"/>
    <property type="project" value="TreeGrafter"/>
</dbReference>
<dbReference type="Pfam" id="PF14925">
    <property type="entry name" value="HPHLAWLY"/>
    <property type="match status" value="1"/>
</dbReference>
<feature type="region of interest" description="Disordered" evidence="1">
    <location>
        <begin position="399"/>
        <end position="448"/>
    </location>
</feature>
<feature type="compositionally biased region" description="Polar residues" evidence="1">
    <location>
        <begin position="715"/>
        <end position="726"/>
    </location>
</feature>
<dbReference type="InterPro" id="IPR026679">
    <property type="entry name" value="MAP10_C-term"/>
</dbReference>
<dbReference type="Pfam" id="PF14924">
    <property type="entry name" value="MAP10_N"/>
    <property type="match status" value="1"/>
</dbReference>
<dbReference type="PANTHER" id="PTHR21831:SF2">
    <property type="entry name" value="MICROTUBULE-ASSOCIATED PROTEIN 10"/>
    <property type="match status" value="1"/>
</dbReference>
<dbReference type="PANTHER" id="PTHR21831">
    <property type="entry name" value="MICROTUBULE-ASSOCIATED PROTEIN 10"/>
    <property type="match status" value="1"/>
</dbReference>
<dbReference type="GO" id="GO:0005813">
    <property type="term" value="C:centrosome"/>
    <property type="evidence" value="ECO:0007669"/>
    <property type="project" value="TreeGrafter"/>
</dbReference>
<dbReference type="EMBL" id="AFYH01040887">
    <property type="status" value="NOT_ANNOTATED_CDS"/>
    <property type="molecule type" value="Genomic_DNA"/>
</dbReference>
<dbReference type="Ensembl" id="ENSLACT00000019837.1">
    <property type="protein sequence ID" value="ENSLACP00000019699.1"/>
    <property type="gene ID" value="ENSLACG00000017321.1"/>
</dbReference>
<dbReference type="InterPro" id="IPR039302">
    <property type="entry name" value="MAP10"/>
</dbReference>
<protein>
    <submittedName>
        <fullName evidence="3">Microtubule associated protein 10</fullName>
    </submittedName>
</protein>
<proteinExistence type="predicted"/>
<feature type="compositionally biased region" description="Basic and acidic residues" evidence="1">
    <location>
        <begin position="406"/>
        <end position="422"/>
    </location>
</feature>
<dbReference type="GO" id="GO:0030496">
    <property type="term" value="C:midbody"/>
    <property type="evidence" value="ECO:0007669"/>
    <property type="project" value="TreeGrafter"/>
</dbReference>
<reference evidence="3" key="3">
    <citation type="submission" date="2025-09" db="UniProtKB">
        <authorList>
            <consortium name="Ensembl"/>
        </authorList>
    </citation>
    <scope>IDENTIFICATION</scope>
</reference>
<evidence type="ECO:0000313" key="4">
    <source>
        <dbReference type="Proteomes" id="UP000008672"/>
    </source>
</evidence>
<reference evidence="4" key="1">
    <citation type="submission" date="2011-08" db="EMBL/GenBank/DDBJ databases">
        <title>The draft genome of Latimeria chalumnae.</title>
        <authorList>
            <person name="Di Palma F."/>
            <person name="Alfoldi J."/>
            <person name="Johnson J."/>
            <person name="Berlin A."/>
            <person name="Gnerre S."/>
            <person name="Jaffe D."/>
            <person name="MacCallum I."/>
            <person name="Young S."/>
            <person name="Walker B.J."/>
            <person name="Lander E."/>
            <person name="Lindblad-Toh K."/>
        </authorList>
    </citation>
    <scope>NUCLEOTIDE SEQUENCE [LARGE SCALE GENOMIC DNA]</scope>
    <source>
        <strain evidence="4">Wild caught</strain>
    </source>
</reference>
<evidence type="ECO:0000313" key="3">
    <source>
        <dbReference type="Ensembl" id="ENSLACP00000019699.1"/>
    </source>
</evidence>
<dbReference type="GO" id="GO:1990023">
    <property type="term" value="C:mitotic spindle midzone"/>
    <property type="evidence" value="ECO:0007669"/>
    <property type="project" value="TreeGrafter"/>
</dbReference>
<evidence type="ECO:0000256" key="1">
    <source>
        <dbReference type="SAM" id="MobiDB-lite"/>
    </source>
</evidence>
<dbReference type="GO" id="GO:0032467">
    <property type="term" value="P:positive regulation of cytokinesis"/>
    <property type="evidence" value="ECO:0007669"/>
    <property type="project" value="TreeGrafter"/>
</dbReference>
<sequence length="862" mass="96820">MAESKLESLFSLELLVDYVRIDGRKSKAENAVAFRLLDFPTVLIYQKDREFAEVISCASENRFGNYPFNKGKSCLFKMNIDSLHSHLSNMPLYVIVLDMYKEVPKLVGSCLISLVSTVGKKDIYTLSSLMGEKVGVISAGYRLLNLGPNLLPHLPQAERIKIGPQNLNGILEAKELFISKISQDNEKENEKKETGQRYSDVNEKPVKHNVQTLPDVLVEEADLGENSMQIVISERRETTTQYKSSIGTQTKESRKDRVQVLEPSSDFENVIDANIFCPPPLYYNQTAPEPKEEYFSQNECTVVTDSLHVEDLHSEEEDILDDTVLSKVYQNLHHRRNKSKNAACPVSSETAQPKLYLKDSLRQLPLLNALLMELSLLNNESSNVPFSVHPQLSWLYSAASEAPSKAPKERKSKPKDDGEKCDTSALQMRKVQRSTSDQDKKLHSTTKDSIQPRKRLIYGLTNTLRLRLQQTNPDLLVVHERREQYRKKQAELLKGKKFKVLLSKDKSGHFSEQHQKTNIVPEVDAISHENSSLNENVETLIQNRDTNAEVEKSLAERLAQDKNPSKTKFIEEPYKVLKSLERPACKCLSTYIINGSKPQGRDVKVCLPRAVGHDSDESVDHVSYEIGAVPAHNKNTDFPASSLDGQKLIEEYTGYSEDFTSPDPTGKYSATFDSSPEPMVDSQRCAYSDTESDYSTSKHSSTSHRTTSFSAPIPVQSTTSPVQSFKGTHIVKRHQPKLTAAAVQVSDGFDTSDTSDIQCQNQPKTESDEAIRLINLQSPRVKDSQTSLTSEQKSFEDSQSIRTSQVSSCLPSNISDLELSARRIMTPDTPRDEEENLSTLGLANKYKHISEIMASKLPGYTL</sequence>
<organism evidence="3 4">
    <name type="scientific">Latimeria chalumnae</name>
    <name type="common">Coelacanth</name>
    <dbReference type="NCBI Taxonomy" id="7897"/>
    <lineage>
        <taxon>Eukaryota</taxon>
        <taxon>Metazoa</taxon>
        <taxon>Chordata</taxon>
        <taxon>Craniata</taxon>
        <taxon>Vertebrata</taxon>
        <taxon>Euteleostomi</taxon>
        <taxon>Coelacanthiformes</taxon>
        <taxon>Coelacanthidae</taxon>
        <taxon>Latimeria</taxon>
    </lineage>
</organism>
<feature type="region of interest" description="Disordered" evidence="1">
    <location>
        <begin position="670"/>
        <end position="729"/>
    </location>
</feature>
<gene>
    <name evidence="3" type="primary">MAP10</name>
</gene>
<dbReference type="OMA" id="EDFCTTE"/>
<dbReference type="HOGENOM" id="CLU_014844_0_0_1"/>
<dbReference type="InParanoid" id="H3BCS8"/>
<reference evidence="3" key="2">
    <citation type="submission" date="2025-08" db="UniProtKB">
        <authorList>
            <consortium name="Ensembl"/>
        </authorList>
    </citation>
    <scope>IDENTIFICATION</scope>
</reference>
<dbReference type="Proteomes" id="UP000008672">
    <property type="component" value="Unassembled WGS sequence"/>
</dbReference>
<keyword evidence="4" id="KW-1185">Reference proteome</keyword>
<feature type="region of interest" description="Disordered" evidence="1">
    <location>
        <begin position="779"/>
        <end position="802"/>
    </location>
</feature>